<accession>A0ACC0VZQ1</accession>
<evidence type="ECO:0000313" key="1">
    <source>
        <dbReference type="EMBL" id="KAI9911969.1"/>
    </source>
</evidence>
<name>A0ACC0VZQ1_9STRA</name>
<organism evidence="1 2">
    <name type="scientific">Peronosclerospora sorghi</name>
    <dbReference type="NCBI Taxonomy" id="230839"/>
    <lineage>
        <taxon>Eukaryota</taxon>
        <taxon>Sar</taxon>
        <taxon>Stramenopiles</taxon>
        <taxon>Oomycota</taxon>
        <taxon>Peronosporomycetes</taxon>
        <taxon>Peronosporales</taxon>
        <taxon>Peronosporaceae</taxon>
        <taxon>Peronosclerospora</taxon>
    </lineage>
</organism>
<proteinExistence type="predicted"/>
<sequence>MGCCCEWRAPKPLRYVLPCMIVGLIMYLYCSFVTCAQTLVLERGASFLELPLFHSLTFLLCWSLVQTLWSRDSFLAQRTLRSEEMKAIATEMETSRIETKMNGAVRTCRKCRVLKPDRTHHCNGPSLRLHQQVRAKKEMRTLHVTFNAVSTGNRCIGYFNYKFFVQFLGWSAATCLYQSSLLFRYVLAESLDRAGTLYMFGKLGFFNLHLQIVSVFFTSACVGIALGCFYLMHLYFVANNYSTLEYCEKRDDPDYINYYNVGLGYNFQEVFGTYWELPYWFVPLHSPSIRKRDGNYFPLNKHFIKIE</sequence>
<dbReference type="Proteomes" id="UP001163321">
    <property type="component" value="Chromosome 5"/>
</dbReference>
<gene>
    <name evidence="1" type="ORF">PsorP6_009492</name>
</gene>
<protein>
    <submittedName>
        <fullName evidence="1">Uncharacterized protein</fullName>
    </submittedName>
</protein>
<comment type="caution">
    <text evidence="1">The sequence shown here is derived from an EMBL/GenBank/DDBJ whole genome shotgun (WGS) entry which is preliminary data.</text>
</comment>
<evidence type="ECO:0000313" key="2">
    <source>
        <dbReference type="Proteomes" id="UP001163321"/>
    </source>
</evidence>
<dbReference type="EMBL" id="CM047584">
    <property type="protein sequence ID" value="KAI9911969.1"/>
    <property type="molecule type" value="Genomic_DNA"/>
</dbReference>
<reference evidence="1 2" key="1">
    <citation type="journal article" date="2022" name="bioRxiv">
        <title>The genome of the oomycete Peronosclerospora sorghi, a cosmopolitan pathogen of maize and sorghum, is inflated with dispersed pseudogenes.</title>
        <authorList>
            <person name="Fletcher K."/>
            <person name="Martin F."/>
            <person name="Isakeit T."/>
            <person name="Cavanaugh K."/>
            <person name="Magill C."/>
            <person name="Michelmore R."/>
        </authorList>
    </citation>
    <scope>NUCLEOTIDE SEQUENCE [LARGE SCALE GENOMIC DNA]</scope>
    <source>
        <strain evidence="1">P6</strain>
    </source>
</reference>
<keyword evidence="2" id="KW-1185">Reference proteome</keyword>